<accession>A0A9P6JHA0</accession>
<reference evidence="2" key="1">
    <citation type="journal article" date="2020" name="Fungal Divers.">
        <title>Resolving the Mortierellaceae phylogeny through synthesis of multi-gene phylogenetics and phylogenomics.</title>
        <authorList>
            <person name="Vandepol N."/>
            <person name="Liber J."/>
            <person name="Desiro A."/>
            <person name="Na H."/>
            <person name="Kennedy M."/>
            <person name="Barry K."/>
            <person name="Grigoriev I.V."/>
            <person name="Miller A.N."/>
            <person name="O'Donnell K."/>
            <person name="Stajich J.E."/>
            <person name="Bonito G."/>
        </authorList>
    </citation>
    <scope>NUCLEOTIDE SEQUENCE</scope>
    <source>
        <strain evidence="2">MES-2147</strain>
    </source>
</reference>
<keyword evidence="3" id="KW-1185">Reference proteome</keyword>
<dbReference type="InterPro" id="IPR032675">
    <property type="entry name" value="LRR_dom_sf"/>
</dbReference>
<organism evidence="2 3">
    <name type="scientific">Modicella reniformis</name>
    <dbReference type="NCBI Taxonomy" id="1440133"/>
    <lineage>
        <taxon>Eukaryota</taxon>
        <taxon>Fungi</taxon>
        <taxon>Fungi incertae sedis</taxon>
        <taxon>Mucoromycota</taxon>
        <taxon>Mortierellomycotina</taxon>
        <taxon>Mortierellomycetes</taxon>
        <taxon>Mortierellales</taxon>
        <taxon>Mortierellaceae</taxon>
        <taxon>Modicella</taxon>
    </lineage>
</organism>
<dbReference type="OrthoDB" id="2360860at2759"/>
<feature type="region of interest" description="Disordered" evidence="1">
    <location>
        <begin position="267"/>
        <end position="286"/>
    </location>
</feature>
<dbReference type="Gene3D" id="3.80.10.10">
    <property type="entry name" value="Ribonuclease Inhibitor"/>
    <property type="match status" value="1"/>
</dbReference>
<dbReference type="AlphaFoldDB" id="A0A9P6JHA0"/>
<name>A0A9P6JHA0_9FUNG</name>
<dbReference type="EMBL" id="JAAAHW010004011">
    <property type="protein sequence ID" value="KAF9979617.1"/>
    <property type="molecule type" value="Genomic_DNA"/>
</dbReference>
<evidence type="ECO:0000256" key="1">
    <source>
        <dbReference type="SAM" id="MobiDB-lite"/>
    </source>
</evidence>
<gene>
    <name evidence="2" type="ORF">BGZ65_006269</name>
</gene>
<dbReference type="Proteomes" id="UP000749646">
    <property type="component" value="Unassembled WGS sequence"/>
</dbReference>
<proteinExistence type="predicted"/>
<comment type="caution">
    <text evidence="2">The sequence shown here is derived from an EMBL/GenBank/DDBJ whole genome shotgun (WGS) entry which is preliminary data.</text>
</comment>
<protein>
    <submittedName>
        <fullName evidence="2">Uncharacterized protein</fullName>
    </submittedName>
</protein>
<dbReference type="SUPFAM" id="SSF52047">
    <property type="entry name" value="RNI-like"/>
    <property type="match status" value="1"/>
</dbReference>
<evidence type="ECO:0000313" key="3">
    <source>
        <dbReference type="Proteomes" id="UP000749646"/>
    </source>
</evidence>
<sequence length="370" mass="42597">QRDMVSPLSFFENLTSLGLPAQTICPQLVTIIQSYPNALTSLVIENAADDHAELSQSLHTFLCSSPHLKHLKAPNIKFDDRLLNLRQQSDATVIQRVWACRGLLSLNISFGSGPEITTNSVRDASRVIYGYLSQVCPRLERLTISRDRIACSLDSGLCLLSALDDLRSLEIRTRSLSILHIWDFGWMNNEPTMLQRLVNKMSFNESRLQKSLRARYEWLGYEDCRTVDRARLEELGVLIPIPYSYSPTSPTVSSDSGLLDKSRRSRLSYHPPYHHHNHHHHHHPQYYYQHRRNKSNNTNYSNNSGTISHSRSHSLGCNDMEGRMETGNHPIRWPFLERIKITQTYDRRHQAQALQGYLKKLRPDVESVVM</sequence>
<evidence type="ECO:0000313" key="2">
    <source>
        <dbReference type="EMBL" id="KAF9979617.1"/>
    </source>
</evidence>
<feature type="non-terminal residue" evidence="2">
    <location>
        <position position="1"/>
    </location>
</feature>